<keyword evidence="11" id="KW-0624">Polysaccharide degradation</keyword>
<dbReference type="InterPro" id="IPR036508">
    <property type="entry name" value="Chitin-bd_dom_sf"/>
</dbReference>
<dbReference type="Gene3D" id="3.10.50.10">
    <property type="match status" value="1"/>
</dbReference>
<feature type="signal peptide" evidence="14">
    <location>
        <begin position="1"/>
        <end position="20"/>
    </location>
</feature>
<dbReference type="GO" id="GO:0005576">
    <property type="term" value="C:extracellular region"/>
    <property type="evidence" value="ECO:0007669"/>
    <property type="project" value="InterPro"/>
</dbReference>
<dbReference type="GO" id="GO:0006032">
    <property type="term" value="P:chitin catabolic process"/>
    <property type="evidence" value="ECO:0007669"/>
    <property type="project" value="UniProtKB-KW"/>
</dbReference>
<name>A0A6G5W657_9CRUS</name>
<keyword evidence="9" id="KW-0119">Carbohydrate metabolism</keyword>
<dbReference type="SUPFAM" id="SSF57625">
    <property type="entry name" value="Invertebrate chitin-binding proteins"/>
    <property type="match status" value="1"/>
</dbReference>
<keyword evidence="4" id="KW-0147">Chitin-binding</keyword>
<feature type="domain" description="GH18" evidence="16">
    <location>
        <begin position="50"/>
        <end position="426"/>
    </location>
</feature>
<dbReference type="FunFam" id="3.10.50.10:FF:000004">
    <property type="entry name" value="Chitinase 5"/>
    <property type="match status" value="1"/>
</dbReference>
<dbReference type="GO" id="GO:0000272">
    <property type="term" value="P:polysaccharide catabolic process"/>
    <property type="evidence" value="ECO:0007669"/>
    <property type="project" value="UniProtKB-KW"/>
</dbReference>
<dbReference type="PROSITE" id="PS51910">
    <property type="entry name" value="GH18_2"/>
    <property type="match status" value="1"/>
</dbReference>
<dbReference type="PANTHER" id="PTHR11177:SF144">
    <property type="entry name" value="CHITINASE 5"/>
    <property type="match status" value="1"/>
</dbReference>
<dbReference type="Gene3D" id="2.170.140.10">
    <property type="entry name" value="Chitin binding domain"/>
    <property type="match status" value="1"/>
</dbReference>
<dbReference type="InterPro" id="IPR001223">
    <property type="entry name" value="Glyco_hydro18_cat"/>
</dbReference>
<evidence type="ECO:0000313" key="17">
    <source>
        <dbReference type="EMBL" id="QGA87798.1"/>
    </source>
</evidence>
<organism evidence="17">
    <name type="scientific">Dolerocypris sinensis</name>
    <dbReference type="NCBI Taxonomy" id="114095"/>
    <lineage>
        <taxon>Eukaryota</taxon>
        <taxon>Metazoa</taxon>
        <taxon>Ecdysozoa</taxon>
        <taxon>Arthropoda</taxon>
        <taxon>Crustacea</taxon>
        <taxon>Oligostraca</taxon>
        <taxon>Ostracoda</taxon>
        <taxon>Podocopa</taxon>
        <taxon>Podocopida</taxon>
        <taxon>Cypridocopina</taxon>
        <taxon>Cypridoidea</taxon>
        <taxon>Cyprididae</taxon>
        <taxon>Dolerocypris</taxon>
    </lineage>
</organism>
<evidence type="ECO:0000256" key="1">
    <source>
        <dbReference type="ARBA" id="ARBA00000822"/>
    </source>
</evidence>
<evidence type="ECO:0000259" key="16">
    <source>
        <dbReference type="PROSITE" id="PS51910"/>
    </source>
</evidence>
<proteinExistence type="evidence at transcript level"/>
<dbReference type="SMART" id="SM00494">
    <property type="entry name" value="ChtBD2"/>
    <property type="match status" value="1"/>
</dbReference>
<dbReference type="InterPro" id="IPR017853">
    <property type="entry name" value="GH"/>
</dbReference>
<dbReference type="GO" id="GO:0008061">
    <property type="term" value="F:chitin binding"/>
    <property type="evidence" value="ECO:0007669"/>
    <property type="project" value="UniProtKB-KW"/>
</dbReference>
<dbReference type="InterPro" id="IPR002557">
    <property type="entry name" value="Chitin-bd_dom"/>
</dbReference>
<evidence type="ECO:0000256" key="8">
    <source>
        <dbReference type="ARBA" id="ARBA00023157"/>
    </source>
</evidence>
<dbReference type="PANTHER" id="PTHR11177">
    <property type="entry name" value="CHITINASE"/>
    <property type="match status" value="1"/>
</dbReference>
<evidence type="ECO:0000256" key="11">
    <source>
        <dbReference type="ARBA" id="ARBA00023326"/>
    </source>
</evidence>
<evidence type="ECO:0000256" key="9">
    <source>
        <dbReference type="ARBA" id="ARBA00023277"/>
    </source>
</evidence>
<evidence type="ECO:0000256" key="12">
    <source>
        <dbReference type="RuleBase" id="RU000489"/>
    </source>
</evidence>
<evidence type="ECO:0000256" key="6">
    <source>
        <dbReference type="ARBA" id="ARBA00022801"/>
    </source>
</evidence>
<comment type="catalytic activity">
    <reaction evidence="1">
        <text>Random endo-hydrolysis of N-acetyl-beta-D-glucosaminide (1-&gt;4)-beta-linkages in chitin and chitodextrins.</text>
        <dbReference type="EC" id="3.2.1.14"/>
    </reaction>
</comment>
<dbReference type="SMART" id="SM00636">
    <property type="entry name" value="Glyco_18"/>
    <property type="match status" value="1"/>
</dbReference>
<dbReference type="Gene3D" id="3.20.20.80">
    <property type="entry name" value="Glycosidases"/>
    <property type="match status" value="1"/>
</dbReference>
<feature type="region of interest" description="Disordered" evidence="13">
    <location>
        <begin position="519"/>
        <end position="606"/>
    </location>
</feature>
<evidence type="ECO:0000259" key="15">
    <source>
        <dbReference type="PROSITE" id="PS50940"/>
    </source>
</evidence>
<dbReference type="InterPro" id="IPR001579">
    <property type="entry name" value="Glyco_hydro_18_chit_AS"/>
</dbReference>
<keyword evidence="8" id="KW-1015">Disulfide bond</keyword>
<dbReference type="InterPro" id="IPR011583">
    <property type="entry name" value="Chitinase_II/V-like_cat"/>
</dbReference>
<evidence type="ECO:0000256" key="5">
    <source>
        <dbReference type="ARBA" id="ARBA00022729"/>
    </source>
</evidence>
<dbReference type="Pfam" id="PF00704">
    <property type="entry name" value="Glyco_hydro_18"/>
    <property type="match status" value="1"/>
</dbReference>
<dbReference type="GO" id="GO:0008843">
    <property type="term" value="F:endochitinase activity"/>
    <property type="evidence" value="ECO:0007669"/>
    <property type="project" value="UniProtKB-EC"/>
</dbReference>
<dbReference type="InterPro" id="IPR029070">
    <property type="entry name" value="Chitinase_insertion_sf"/>
</dbReference>
<sequence>MKATVVTLACLLALVQLCSSAEPQNSRPQVLQPAPHDVAEHLRQEETRLARRVCYFSNWAYTRPGDGKYDVEDFPADLCTHGIYSFVGLSNVTWEVMILDPEHDLGKNGSFNRFLNLRKSHPDLKIAIAIGGWGEGGKKYSEMVSLPERRASATASVVRLMLEYGFDGFDLDWEYPGAYDRGGNYMDKDHFLSWVQELRAAFRAAGKGWEITMAVPVARFRLNEGYHVPELCGLVDAVHLMTYDLRGNWVGYADVHSPLYKRPSLDQWAYEFLNVNDGAAMWVEFGCSPSKLIVGVPFYGRTYVLGSPDNNDLGAPIVKWENGGEPGPFTRARGFQAYYEICARMLEEGDWPDRWDDIGLVPYTHKGKFWTGYENPRSVGIKMDWIKEKGYGGGMTWAIDLDDFRDMCGQGKNPLMTVMYEKLKDHYVAVDPTPPPPTTTPTPSTTTRDPNAPTTTRGPTVAPGECDCNVQTYCPGPTCTQYYWCVLGEPELETCSDGLMWWQDQSRCDWPSNVPGGENCDALKSKPAGPPSSADHHHPRKPSKIADSKKSTSARKNAYRNKPALVKSIRQMVAATQPRPMGKVSKRSPLPANRAHNRFHYRRVKP</sequence>
<dbReference type="EC" id="3.2.1.14" evidence="3"/>
<feature type="domain" description="Chitin-binding type-2" evidence="15">
    <location>
        <begin position="479"/>
        <end position="522"/>
    </location>
</feature>
<dbReference type="SUPFAM" id="SSF51445">
    <property type="entry name" value="(Trans)glycosidases"/>
    <property type="match status" value="1"/>
</dbReference>
<evidence type="ECO:0000256" key="7">
    <source>
        <dbReference type="ARBA" id="ARBA00023024"/>
    </source>
</evidence>
<evidence type="ECO:0000256" key="2">
    <source>
        <dbReference type="ARBA" id="ARBA00009121"/>
    </source>
</evidence>
<protein>
    <recommendedName>
        <fullName evidence="3">chitinase</fullName>
        <ecNumber evidence="3">3.2.1.14</ecNumber>
    </recommendedName>
</protein>
<feature type="chain" id="PRO_5026102459" description="chitinase" evidence="14">
    <location>
        <begin position="21"/>
        <end position="606"/>
    </location>
</feature>
<dbReference type="PROSITE" id="PS50940">
    <property type="entry name" value="CHIT_BIND_II"/>
    <property type="match status" value="1"/>
</dbReference>
<dbReference type="InterPro" id="IPR050314">
    <property type="entry name" value="Glycosyl_Hydrlase_18"/>
</dbReference>
<keyword evidence="7" id="KW-0146">Chitin degradation</keyword>
<dbReference type="PROSITE" id="PS01095">
    <property type="entry name" value="GH18_1"/>
    <property type="match status" value="1"/>
</dbReference>
<dbReference type="EMBL" id="MK604921">
    <property type="protein sequence ID" value="QGA87798.1"/>
    <property type="molecule type" value="mRNA"/>
</dbReference>
<keyword evidence="5 14" id="KW-0732">Signal</keyword>
<comment type="similarity">
    <text evidence="2">Belongs to the glycosyl hydrolase 18 family. Chitinase class II subfamily.</text>
</comment>
<reference evidence="17" key="1">
    <citation type="submission" date="2019-03" db="EMBL/GenBank/DDBJ databases">
        <title>Molecular cloning and characterization of chitinolytic enzymes (chitinase and chitobiase) from Dolerocypris sinensis.</title>
        <authorList>
            <person name="Cheng G."/>
        </authorList>
    </citation>
    <scope>NUCLEOTIDE SEQUENCE</scope>
</reference>
<dbReference type="Pfam" id="PF01607">
    <property type="entry name" value="CBM_14"/>
    <property type="match status" value="1"/>
</dbReference>
<evidence type="ECO:0000256" key="10">
    <source>
        <dbReference type="ARBA" id="ARBA00023295"/>
    </source>
</evidence>
<keyword evidence="6 12" id="KW-0378">Hydrolase</keyword>
<keyword evidence="10 12" id="KW-0326">Glycosidase</keyword>
<feature type="region of interest" description="Disordered" evidence="13">
    <location>
        <begin position="429"/>
        <end position="459"/>
    </location>
</feature>
<feature type="compositionally biased region" description="Low complexity" evidence="13">
    <location>
        <begin position="441"/>
        <end position="457"/>
    </location>
</feature>
<evidence type="ECO:0000256" key="13">
    <source>
        <dbReference type="SAM" id="MobiDB-lite"/>
    </source>
</evidence>
<dbReference type="SUPFAM" id="SSF54556">
    <property type="entry name" value="Chitinase insertion domain"/>
    <property type="match status" value="1"/>
</dbReference>
<accession>A0A6G5W657</accession>
<evidence type="ECO:0000256" key="4">
    <source>
        <dbReference type="ARBA" id="ARBA00022669"/>
    </source>
</evidence>
<dbReference type="AlphaFoldDB" id="A0A6G5W657"/>
<evidence type="ECO:0000256" key="14">
    <source>
        <dbReference type="SAM" id="SignalP"/>
    </source>
</evidence>
<evidence type="ECO:0000256" key="3">
    <source>
        <dbReference type="ARBA" id="ARBA00012729"/>
    </source>
</evidence>
<feature type="compositionally biased region" description="Basic residues" evidence="13">
    <location>
        <begin position="595"/>
        <end position="606"/>
    </location>
</feature>